<keyword evidence="4" id="KW-1185">Reference proteome</keyword>
<name>A0A1M5DFV9_9BACT</name>
<feature type="chain" id="PRO_5012770447" evidence="1">
    <location>
        <begin position="25"/>
        <end position="1306"/>
    </location>
</feature>
<dbReference type="InterPro" id="IPR026444">
    <property type="entry name" value="Secre_tail"/>
</dbReference>
<evidence type="ECO:0000313" key="4">
    <source>
        <dbReference type="Proteomes" id="UP000184048"/>
    </source>
</evidence>
<evidence type="ECO:0000259" key="2">
    <source>
        <dbReference type="Pfam" id="PF23759"/>
    </source>
</evidence>
<accession>A0A1M5DFV9</accession>
<evidence type="ECO:0000256" key="1">
    <source>
        <dbReference type="SAM" id="SignalP"/>
    </source>
</evidence>
<proteinExistence type="predicted"/>
<feature type="domain" description="T9SS-like galactose binding" evidence="2">
    <location>
        <begin position="426"/>
        <end position="538"/>
    </location>
</feature>
<keyword evidence="1" id="KW-0732">Signal</keyword>
<feature type="signal peptide" evidence="1">
    <location>
        <begin position="1"/>
        <end position="24"/>
    </location>
</feature>
<protein>
    <submittedName>
        <fullName evidence="3">Por secretion system C-terminal sorting domain-containing protein</fullName>
    </submittedName>
</protein>
<dbReference type="NCBIfam" id="TIGR04183">
    <property type="entry name" value="Por_Secre_tail"/>
    <property type="match status" value="1"/>
</dbReference>
<dbReference type="EMBL" id="FQUU01000015">
    <property type="protein sequence ID" value="SHF65754.1"/>
    <property type="molecule type" value="Genomic_DNA"/>
</dbReference>
<dbReference type="Proteomes" id="UP000184048">
    <property type="component" value="Unassembled WGS sequence"/>
</dbReference>
<evidence type="ECO:0000313" key="3">
    <source>
        <dbReference type="EMBL" id="SHF65754.1"/>
    </source>
</evidence>
<feature type="domain" description="T9SS-like galactose binding" evidence="2">
    <location>
        <begin position="164"/>
        <end position="285"/>
    </location>
</feature>
<gene>
    <name evidence="3" type="ORF">SAMN02745131_03203</name>
</gene>
<feature type="domain" description="T9SS-like galactose binding" evidence="2">
    <location>
        <begin position="27"/>
        <end position="145"/>
    </location>
</feature>
<dbReference type="STRING" id="1121884.SAMN02745131_03203"/>
<sequence length="1306" mass="138261">MRTNPTLRTLVICFLFSLPKLVFSQPTNDLCDNATPLYSSVTCSTITGDLQDATSTGSPNGACAASSPTNDVWYVFTATSSNATITVSGIGSNLKNNTTFIELFSGTCTSLTSIICQDITSPLIRTTLSPGSIYYVRLYVTGSTSGTPANKRGFNICLQSSPNDESISAISLTPNISCTNTGGSLLLSTMSTSLPAGCQSAGNHWDVWYKFTAANTTSTVTISSQGTNFTSPEIQLFSGSPGSLTSLQCGTTTLTSSSLTIGTSYYIRVSNVGASAPSATATFNICVTHPLPPPSNDNCTGAVSLISNTTCSNTVTNLDRATASSGLPVGCESAGTHYDVWYSFVANNNSHTISLSGLSNIATPEIQLYSGTCGALTSLQCGTTSITNNSLTSGNTYYVRVSSVGSLAATTGFSICVTNPVPPPGNDDCSGAITLNSNTTCSNTSGTLISATASSGIPIGCASAGSLYDVWYKFVATGTVQNVSVTGLGAGITNPELQIFSGTCGSLTSLACGTTSLAVPNIIIGATYYVRVSNIGSSPSSGGNFSICVTAPVQATYDISRTYINVTKGATGGTVNPGDTLEMRAILSISSKTLDSLSFIDTLYNTKGLRLVPGSLAWRTNEGKIYGNGASAFTDALDADQGTVYTNGLDTIIRINIGAGSNGTTRGQLTSTSYPRVFGSPCLIMATYRVVVYAGYNTKINFKTGALTYKDQATGILTNARFPVNNLIVYNSPGLCPNAVSATNALGAESNGTFGIPSGGTPLARNRGTTPYIGTGYTYKPFTTTGGPNDYFYGIANNTSSAFTTINTWGKPDATYRVFNLWDITGDHTGASNPTRGNPACDTTKPVSPTNPCGYMLIINSAYRADTAFTYTVNNLCPNTYYELSAWFKNICYKCGADSLGRSSTTALYIPTAPGDSSGVRPNIAFDVNGSDYYTTGDIRYSGVTPTGSDSTNQWVKRGFVYLTGPTETSFLLTLRNNAPGGGGNDWALDDIAVNTCLPNMRYSPSLNPSVCQNNAIAINDTIRSYFNTYQNYKWQRSTDAGNSWSDISGATGTSTPSWNGSAWEYITSYTVPVSATTLSNAGDKYRVVVSTTAGNLSNASCQVTDGVSQIALNVMDCGVVLNTDLLSFNGKLANNRSNLFWTTTREHEPLRYHVEKSLDGTNFTRIGSINGRNNTSAENNHYSFTDSSILAGKTYYRIVLSNPAGKMKYSRIIQLNTSSQEDFKVGVMTNPFQKDLQFDVTLNEDARIKVFLLNASGAPVRQKDLTAYNGVNYFSFQDLQSLSQGIYILQVQNKDQTITRKLIKK</sequence>
<feature type="domain" description="T9SS-like galactose binding" evidence="2">
    <location>
        <begin position="295"/>
        <end position="415"/>
    </location>
</feature>
<dbReference type="OrthoDB" id="2582440at2"/>
<reference evidence="3 4" key="1">
    <citation type="submission" date="2016-11" db="EMBL/GenBank/DDBJ databases">
        <authorList>
            <person name="Jaros S."/>
            <person name="Januszkiewicz K."/>
            <person name="Wedrychowicz H."/>
        </authorList>
    </citation>
    <scope>NUCLEOTIDE SEQUENCE [LARGE SCALE GENOMIC DNA]</scope>
    <source>
        <strain evidence="3 4">DSM 18119</strain>
    </source>
</reference>
<organism evidence="3 4">
    <name type="scientific">Flavisolibacter ginsengisoli DSM 18119</name>
    <dbReference type="NCBI Taxonomy" id="1121884"/>
    <lineage>
        <taxon>Bacteria</taxon>
        <taxon>Pseudomonadati</taxon>
        <taxon>Bacteroidota</taxon>
        <taxon>Chitinophagia</taxon>
        <taxon>Chitinophagales</taxon>
        <taxon>Chitinophagaceae</taxon>
        <taxon>Flavisolibacter</taxon>
    </lineage>
</organism>
<dbReference type="Pfam" id="PF23759">
    <property type="entry name" value="GBD_T9SS_assoc"/>
    <property type="match status" value="4"/>
</dbReference>
<dbReference type="InterPro" id="IPR056600">
    <property type="entry name" value="GBD_T9SS_assoc"/>
</dbReference>